<dbReference type="EMBL" id="JEMT01016792">
    <property type="protein sequence ID" value="EXX69714.1"/>
    <property type="molecule type" value="Genomic_DNA"/>
</dbReference>
<feature type="transmembrane region" description="Helical" evidence="2">
    <location>
        <begin position="200"/>
        <end position="221"/>
    </location>
</feature>
<dbReference type="AlphaFoldDB" id="A0A015KQ60"/>
<reference evidence="3 4" key="1">
    <citation type="submission" date="2014-02" db="EMBL/GenBank/DDBJ databases">
        <title>Single nucleus genome sequencing reveals high similarity among nuclei of an endomycorrhizal fungus.</title>
        <authorList>
            <person name="Lin K."/>
            <person name="Geurts R."/>
            <person name="Zhang Z."/>
            <person name="Limpens E."/>
            <person name="Saunders D.G."/>
            <person name="Mu D."/>
            <person name="Pang E."/>
            <person name="Cao H."/>
            <person name="Cha H."/>
            <person name="Lin T."/>
            <person name="Zhou Q."/>
            <person name="Shang Y."/>
            <person name="Li Y."/>
            <person name="Ivanov S."/>
            <person name="Sharma T."/>
            <person name="Velzen R.V."/>
            <person name="Ruijter N.D."/>
            <person name="Aanen D.K."/>
            <person name="Win J."/>
            <person name="Kamoun S."/>
            <person name="Bisseling T."/>
            <person name="Huang S."/>
        </authorList>
    </citation>
    <scope>NUCLEOTIDE SEQUENCE [LARGE SCALE GENOMIC DNA]</scope>
    <source>
        <strain evidence="4">DAOM197198w</strain>
    </source>
</reference>
<evidence type="ECO:0000313" key="3">
    <source>
        <dbReference type="EMBL" id="EXX69714.1"/>
    </source>
</evidence>
<dbReference type="HOGENOM" id="CLU_501669_0_0_1"/>
<organism evidence="3 4">
    <name type="scientific">Rhizophagus irregularis (strain DAOM 197198w)</name>
    <name type="common">Glomus intraradices</name>
    <dbReference type="NCBI Taxonomy" id="1432141"/>
    <lineage>
        <taxon>Eukaryota</taxon>
        <taxon>Fungi</taxon>
        <taxon>Fungi incertae sedis</taxon>
        <taxon>Mucoromycota</taxon>
        <taxon>Glomeromycotina</taxon>
        <taxon>Glomeromycetes</taxon>
        <taxon>Glomerales</taxon>
        <taxon>Glomeraceae</taxon>
        <taxon>Rhizophagus</taxon>
    </lineage>
</organism>
<gene>
    <name evidence="3" type="ORF">RirG_093880</name>
</gene>
<feature type="transmembrane region" description="Helical" evidence="2">
    <location>
        <begin position="12"/>
        <end position="32"/>
    </location>
</feature>
<feature type="region of interest" description="Disordered" evidence="1">
    <location>
        <begin position="325"/>
        <end position="384"/>
    </location>
</feature>
<keyword evidence="2" id="KW-0472">Membrane</keyword>
<accession>A0A015KQ60</accession>
<evidence type="ECO:0000313" key="4">
    <source>
        <dbReference type="Proteomes" id="UP000022910"/>
    </source>
</evidence>
<sequence length="543" mass="61854">MELQYLSHLVSFLLGLASMAYFHNVFVSIFLYKSGHPNVNVSNMLKIIFNLSGVSRSVITYVTIMVVAQCPLLNDLNALSNFFYRSSLSAFLLWRLKQIEYSTWDRWISFGLFFIRTILNILAISIFRYPSTLAGGIEISCKIVNEKSTFFQLGFICLDFIIDIFVTIRLVQILNDGNRNSAEVTSIIGRDNSPSRRTSLFTAVLYWNFLRLVIDFLYNGITVLTLFNHEINIIIIESLLCFVTISQSYLITVDAEIVKVIEGRNLNEFNQNELDWLNRDGNGIIGNNNNNLPTTVISIPSSRNQVSSRSVSSIYNRILQRTTSSNNINNISNRPRNNNTHSWFTTTTSSPTTPTSPQHNQSSNNQNSVQPNSPTRQIRRPTDTLRHTASYQLDKGKFVVVSMQRLTFFEWANMVTGHNNNNNNNNNGSNCSKCSTFTNNNNSSPTTPIIEEIPDVPPLPIQLQDQRQFNQPHRQFTQPQRQHTNQYHQRQISQDDSEALLPSLAYIPQSRRGSNTSIMTNSTSQTKTNNDNPTDTFNKHSFI</sequence>
<feature type="compositionally biased region" description="Low complexity" evidence="1">
    <location>
        <begin position="325"/>
        <end position="374"/>
    </location>
</feature>
<protein>
    <submittedName>
        <fullName evidence="3">Uncharacterized protein</fullName>
    </submittedName>
</protein>
<feature type="region of interest" description="Disordered" evidence="1">
    <location>
        <begin position="509"/>
        <end position="543"/>
    </location>
</feature>
<name>A0A015KQ60_RHIIW</name>
<keyword evidence="2" id="KW-0812">Transmembrane</keyword>
<comment type="caution">
    <text evidence="3">The sequence shown here is derived from an EMBL/GenBank/DDBJ whole genome shotgun (WGS) entry which is preliminary data.</text>
</comment>
<keyword evidence="2" id="KW-1133">Transmembrane helix</keyword>
<feature type="compositionally biased region" description="Polar residues" evidence="1">
    <location>
        <begin position="511"/>
        <end position="536"/>
    </location>
</feature>
<feature type="transmembrane region" description="Helical" evidence="2">
    <location>
        <begin position="108"/>
        <end position="129"/>
    </location>
</feature>
<proteinExistence type="predicted"/>
<feature type="region of interest" description="Disordered" evidence="1">
    <location>
        <begin position="469"/>
        <end position="493"/>
    </location>
</feature>
<keyword evidence="4" id="KW-1185">Reference proteome</keyword>
<evidence type="ECO:0000256" key="2">
    <source>
        <dbReference type="SAM" id="Phobius"/>
    </source>
</evidence>
<feature type="transmembrane region" description="Helical" evidence="2">
    <location>
        <begin position="149"/>
        <end position="171"/>
    </location>
</feature>
<evidence type="ECO:0000256" key="1">
    <source>
        <dbReference type="SAM" id="MobiDB-lite"/>
    </source>
</evidence>
<dbReference type="Proteomes" id="UP000022910">
    <property type="component" value="Unassembled WGS sequence"/>
</dbReference>
<dbReference type="OrthoDB" id="2414603at2759"/>